<dbReference type="RefSeq" id="WP_219669526.1">
    <property type="nucleotide sequence ID" value="NZ_WTFF01000190.1"/>
</dbReference>
<evidence type="ECO:0000313" key="1">
    <source>
        <dbReference type="EMBL" id="MBW5484764.1"/>
    </source>
</evidence>
<dbReference type="EMBL" id="WTFF01000190">
    <property type="protein sequence ID" value="MBW5484764.1"/>
    <property type="molecule type" value="Genomic_DNA"/>
</dbReference>
<reference evidence="1 2" key="1">
    <citation type="submission" date="2019-12" db="EMBL/GenBank/DDBJ databases">
        <title>Genome sequence of Streptomyces bambusae.</title>
        <authorList>
            <person name="Bansal K."/>
            <person name="Choksket S."/>
            <person name="Korpole S."/>
            <person name="Patil P.B."/>
        </authorList>
    </citation>
    <scope>NUCLEOTIDE SEQUENCE [LARGE SCALE GENOMIC DNA]</scope>
    <source>
        <strain evidence="1 2">SK60</strain>
    </source>
</reference>
<proteinExistence type="predicted"/>
<keyword evidence="2" id="KW-1185">Reference proteome</keyword>
<evidence type="ECO:0000313" key="2">
    <source>
        <dbReference type="Proteomes" id="UP000812013"/>
    </source>
</evidence>
<accession>A0ABS6ZBF3</accession>
<sequence length="92" mass="10648">MDQSPTLRSDDLHNQEAYRTFHFCPAKPEFPGFPGRYRLRPRDPRRLGWLNFTGKCRNDACHFGHRRAHGPARQAPYWYGSKGMPAGFASAR</sequence>
<name>A0ABS6ZBF3_9ACTN</name>
<protein>
    <submittedName>
        <fullName evidence="1">CxxxxCH/CxxCH domain-containing protein</fullName>
    </submittedName>
</protein>
<dbReference type="Proteomes" id="UP000812013">
    <property type="component" value="Unassembled WGS sequence"/>
</dbReference>
<comment type="caution">
    <text evidence="1">The sequence shown here is derived from an EMBL/GenBank/DDBJ whole genome shotgun (WGS) entry which is preliminary data.</text>
</comment>
<gene>
    <name evidence="1" type="ORF">GPJ59_23500</name>
</gene>
<organism evidence="1 2">
    <name type="scientific">Streptomyces bambusae</name>
    <dbReference type="NCBI Taxonomy" id="1550616"/>
    <lineage>
        <taxon>Bacteria</taxon>
        <taxon>Bacillati</taxon>
        <taxon>Actinomycetota</taxon>
        <taxon>Actinomycetes</taxon>
        <taxon>Kitasatosporales</taxon>
        <taxon>Streptomycetaceae</taxon>
        <taxon>Streptomyces</taxon>
    </lineage>
</organism>